<name>A0ABN0F5E9_9BURK</name>
<keyword evidence="2" id="KW-1185">Reference proteome</keyword>
<protein>
    <submittedName>
        <fullName evidence="1">Uncharacterized protein</fullName>
    </submittedName>
</protein>
<dbReference type="EMBL" id="AKAU01000292">
    <property type="protein sequence ID" value="EIM93798.1"/>
    <property type="molecule type" value="Genomic_DNA"/>
</dbReference>
<reference evidence="1 2" key="1">
    <citation type="journal article" date="2012" name="J. Bacteriol.">
        <title>Draft Genome Sequence of the Soil Bacterium Burkholderia terrae Strain BS001, Which Interacts with Fungal Surface Structures.</title>
        <authorList>
            <person name="Nazir R."/>
            <person name="Hansen M.A."/>
            <person name="Sorensen S."/>
            <person name="van Elsas J.D."/>
        </authorList>
    </citation>
    <scope>NUCLEOTIDE SEQUENCE [LARGE SCALE GENOMIC DNA]</scope>
    <source>
        <strain evidence="1 2">BS001</strain>
    </source>
</reference>
<organism evidence="1 2">
    <name type="scientific">Paraburkholderia hospita</name>
    <dbReference type="NCBI Taxonomy" id="169430"/>
    <lineage>
        <taxon>Bacteria</taxon>
        <taxon>Pseudomonadati</taxon>
        <taxon>Pseudomonadota</taxon>
        <taxon>Betaproteobacteria</taxon>
        <taxon>Burkholderiales</taxon>
        <taxon>Burkholderiaceae</taxon>
        <taxon>Paraburkholderia</taxon>
    </lineage>
</organism>
<evidence type="ECO:0000313" key="2">
    <source>
        <dbReference type="Proteomes" id="UP000004980"/>
    </source>
</evidence>
<proteinExistence type="predicted"/>
<dbReference type="Proteomes" id="UP000004980">
    <property type="component" value="Unassembled WGS sequence"/>
</dbReference>
<gene>
    <name evidence="1" type="ORF">WQE_47169</name>
</gene>
<evidence type="ECO:0000313" key="1">
    <source>
        <dbReference type="EMBL" id="EIM93798.1"/>
    </source>
</evidence>
<accession>A0ABN0F5E9</accession>
<comment type="caution">
    <text evidence="1">The sequence shown here is derived from an EMBL/GenBank/DDBJ whole genome shotgun (WGS) entry which is preliminary data.</text>
</comment>
<sequence length="70" mass="7674">MITPHEFATLMLVQNKSDQGQLDAADLEALILGDLVALDKSSDRQRAHVTCRGASVLNAVSRIERNGIIW</sequence>